<dbReference type="Proteomes" id="UP000663879">
    <property type="component" value="Unassembled WGS sequence"/>
</dbReference>
<dbReference type="OrthoDB" id="10571483at2759"/>
<accession>A0A814NGF3</accession>
<sequence length="148" mass="17211">MKENFKECVIVKVLSSKPKSKKYSHGSLKFVPLEILRKNKKVANGEKITVKINQRTTLECEVLDSEIEIVDPHTAILDDLEVCKVSENYDYYDYATNHETSYKYTKNPELNEYEEQDLKLLHNCEIANQNQNQNIAILKKESLELLES</sequence>
<feature type="non-terminal residue" evidence="1">
    <location>
        <position position="1"/>
    </location>
</feature>
<dbReference type="EMBL" id="CAJNOC010007075">
    <property type="protein sequence ID" value="CAF1091632.1"/>
    <property type="molecule type" value="Genomic_DNA"/>
</dbReference>
<proteinExistence type="predicted"/>
<evidence type="ECO:0000313" key="2">
    <source>
        <dbReference type="Proteomes" id="UP000663879"/>
    </source>
</evidence>
<protein>
    <submittedName>
        <fullName evidence="1">Uncharacterized protein</fullName>
    </submittedName>
</protein>
<reference evidence="1" key="1">
    <citation type="submission" date="2021-02" db="EMBL/GenBank/DDBJ databases">
        <authorList>
            <person name="Nowell W R."/>
        </authorList>
    </citation>
    <scope>NUCLEOTIDE SEQUENCE</scope>
    <source>
        <strain evidence="1">Ploen Becks lab</strain>
    </source>
</reference>
<dbReference type="AlphaFoldDB" id="A0A814NGF3"/>
<evidence type="ECO:0000313" key="1">
    <source>
        <dbReference type="EMBL" id="CAF1091632.1"/>
    </source>
</evidence>
<comment type="caution">
    <text evidence="1">The sequence shown here is derived from an EMBL/GenBank/DDBJ whole genome shotgun (WGS) entry which is preliminary data.</text>
</comment>
<organism evidence="1 2">
    <name type="scientific">Brachionus calyciflorus</name>
    <dbReference type="NCBI Taxonomy" id="104777"/>
    <lineage>
        <taxon>Eukaryota</taxon>
        <taxon>Metazoa</taxon>
        <taxon>Spiralia</taxon>
        <taxon>Gnathifera</taxon>
        <taxon>Rotifera</taxon>
        <taxon>Eurotatoria</taxon>
        <taxon>Monogononta</taxon>
        <taxon>Pseudotrocha</taxon>
        <taxon>Ploima</taxon>
        <taxon>Brachionidae</taxon>
        <taxon>Brachionus</taxon>
    </lineage>
</organism>
<name>A0A814NGF3_9BILA</name>
<keyword evidence="2" id="KW-1185">Reference proteome</keyword>
<gene>
    <name evidence="1" type="ORF">OXX778_LOCUS20698</name>
</gene>